<keyword evidence="3" id="KW-1185">Reference proteome</keyword>
<sequence>MAITPRHLHQCLRSQQVLLAMVVLVLTMHWRQVIMAAMHQLRRRQVITGTTADMHQHLRQVIMVTTIAIHQHRSQVTMATTTITVIIAIMPKRQRRTIVAITPTAIMPQHHRRSTLTSHRTLCTTLGITLHLRFLLLFMAHKPVRIRAPSCK</sequence>
<dbReference type="Proteomes" id="UP000604825">
    <property type="component" value="Unassembled WGS sequence"/>
</dbReference>
<evidence type="ECO:0000313" key="2">
    <source>
        <dbReference type="EMBL" id="CAD6267721.1"/>
    </source>
</evidence>
<gene>
    <name evidence="2" type="ORF">NCGR_LOCUS51026</name>
</gene>
<evidence type="ECO:0000256" key="1">
    <source>
        <dbReference type="SAM" id="Phobius"/>
    </source>
</evidence>
<protein>
    <submittedName>
        <fullName evidence="2">Uncharacterized protein</fullName>
    </submittedName>
</protein>
<feature type="transmembrane region" description="Helical" evidence="1">
    <location>
        <begin position="16"/>
        <end position="34"/>
    </location>
</feature>
<dbReference type="AlphaFoldDB" id="A0A811RCG4"/>
<keyword evidence="1" id="KW-1133">Transmembrane helix</keyword>
<organism evidence="2 3">
    <name type="scientific">Miscanthus lutarioriparius</name>
    <dbReference type="NCBI Taxonomy" id="422564"/>
    <lineage>
        <taxon>Eukaryota</taxon>
        <taxon>Viridiplantae</taxon>
        <taxon>Streptophyta</taxon>
        <taxon>Embryophyta</taxon>
        <taxon>Tracheophyta</taxon>
        <taxon>Spermatophyta</taxon>
        <taxon>Magnoliopsida</taxon>
        <taxon>Liliopsida</taxon>
        <taxon>Poales</taxon>
        <taxon>Poaceae</taxon>
        <taxon>PACMAD clade</taxon>
        <taxon>Panicoideae</taxon>
        <taxon>Andropogonodae</taxon>
        <taxon>Andropogoneae</taxon>
        <taxon>Saccharinae</taxon>
        <taxon>Miscanthus</taxon>
    </lineage>
</organism>
<evidence type="ECO:0000313" key="3">
    <source>
        <dbReference type="Proteomes" id="UP000604825"/>
    </source>
</evidence>
<comment type="caution">
    <text evidence="2">The sequence shown here is derived from an EMBL/GenBank/DDBJ whole genome shotgun (WGS) entry which is preliminary data.</text>
</comment>
<keyword evidence="1" id="KW-0472">Membrane</keyword>
<reference evidence="2" key="1">
    <citation type="submission" date="2020-10" db="EMBL/GenBank/DDBJ databases">
        <authorList>
            <person name="Han B."/>
            <person name="Lu T."/>
            <person name="Zhao Q."/>
            <person name="Huang X."/>
            <person name="Zhao Y."/>
        </authorList>
    </citation>
    <scope>NUCLEOTIDE SEQUENCE</scope>
</reference>
<proteinExistence type="predicted"/>
<dbReference type="EMBL" id="CAJGYO010000014">
    <property type="protein sequence ID" value="CAD6267721.1"/>
    <property type="molecule type" value="Genomic_DNA"/>
</dbReference>
<keyword evidence="1" id="KW-0812">Transmembrane</keyword>
<name>A0A811RCG4_9POAL</name>
<accession>A0A811RCG4</accession>